<organism evidence="19 20">
    <name type="scientific">Aeoliella mucimassa</name>
    <dbReference type="NCBI Taxonomy" id="2527972"/>
    <lineage>
        <taxon>Bacteria</taxon>
        <taxon>Pseudomonadati</taxon>
        <taxon>Planctomycetota</taxon>
        <taxon>Planctomycetia</taxon>
        <taxon>Pirellulales</taxon>
        <taxon>Lacipirellulaceae</taxon>
        <taxon>Aeoliella</taxon>
    </lineage>
</organism>
<keyword evidence="8" id="KW-0547">Nucleotide-binding</keyword>
<dbReference type="NCBIfam" id="NF004531">
    <property type="entry name" value="PRK05878.1"/>
    <property type="match status" value="1"/>
</dbReference>
<dbReference type="PANTHER" id="PTHR22931">
    <property type="entry name" value="PHOSPHOENOLPYRUVATE DIKINASE-RELATED"/>
    <property type="match status" value="1"/>
</dbReference>
<keyword evidence="11 15" id="KW-0460">Magnesium</keyword>
<dbReference type="InterPro" id="IPR036637">
    <property type="entry name" value="Phosphohistidine_dom_sf"/>
</dbReference>
<evidence type="ECO:0000256" key="2">
    <source>
        <dbReference type="ARBA" id="ARBA00003144"/>
    </source>
</evidence>
<dbReference type="GO" id="GO:0046872">
    <property type="term" value="F:metal ion binding"/>
    <property type="evidence" value="ECO:0007669"/>
    <property type="project" value="UniProtKB-UniRule"/>
</dbReference>
<feature type="binding site" evidence="14">
    <location>
        <position position="638"/>
    </location>
    <ligand>
        <name>substrate</name>
    </ligand>
</feature>
<feature type="binding site" evidence="14">
    <location>
        <position position="790"/>
    </location>
    <ligand>
        <name>substrate</name>
    </ligand>
</feature>
<keyword evidence="19" id="KW-0670">Pyruvate</keyword>
<feature type="domain" description="PEP-utilising enzyme C-terminal" evidence="18">
    <location>
        <begin position="539"/>
        <end position="891"/>
    </location>
</feature>
<feature type="binding site" evidence="14">
    <location>
        <position position="791"/>
    </location>
    <ligand>
        <name>substrate</name>
    </ligand>
</feature>
<comment type="similarity">
    <text evidence="3 12">Belongs to the PEP-utilizing enzyme family.</text>
</comment>
<keyword evidence="10" id="KW-0067">ATP-binding</keyword>
<gene>
    <name evidence="19" type="primary">ppdK</name>
    <name evidence="19" type="ORF">Pan181_48580</name>
</gene>
<dbReference type="InterPro" id="IPR002192">
    <property type="entry name" value="PPDK_AMP/ATP-bd"/>
</dbReference>
<feature type="binding site" evidence="14">
    <location>
        <position position="582"/>
    </location>
    <ligand>
        <name>substrate</name>
    </ligand>
</feature>
<dbReference type="InterPro" id="IPR000121">
    <property type="entry name" value="PEP_util_C"/>
</dbReference>
<dbReference type="SUPFAM" id="SSF56059">
    <property type="entry name" value="Glutathione synthetase ATP-binding domain-like"/>
    <property type="match status" value="1"/>
</dbReference>
<feature type="active site" description="Proton donor" evidence="13">
    <location>
        <position position="853"/>
    </location>
</feature>
<evidence type="ECO:0000256" key="1">
    <source>
        <dbReference type="ARBA" id="ARBA00001946"/>
    </source>
</evidence>
<dbReference type="EMBL" id="CP036278">
    <property type="protein sequence ID" value="QDU58619.1"/>
    <property type="molecule type" value="Genomic_DNA"/>
</dbReference>
<feature type="binding site" evidence="14">
    <location>
        <position position="788"/>
    </location>
    <ligand>
        <name>substrate</name>
    </ligand>
</feature>
<dbReference type="PROSITE" id="PS00370">
    <property type="entry name" value="PEP_ENZYMES_PHOS_SITE"/>
    <property type="match status" value="1"/>
</dbReference>
<keyword evidence="20" id="KW-1185">Reference proteome</keyword>
<comment type="function">
    <text evidence="2">Catalyzes the reversible phosphorylation of pyruvate and phosphate.</text>
</comment>
<comment type="cofactor">
    <cofactor evidence="1 12 15">
        <name>Mg(2+)</name>
        <dbReference type="ChEBI" id="CHEBI:18420"/>
    </cofactor>
</comment>
<evidence type="ECO:0000313" key="19">
    <source>
        <dbReference type="EMBL" id="QDU58619.1"/>
    </source>
</evidence>
<dbReference type="RefSeq" id="WP_145250862.1">
    <property type="nucleotide sequence ID" value="NZ_CP036278.1"/>
</dbReference>
<dbReference type="Proteomes" id="UP000315750">
    <property type="component" value="Chromosome"/>
</dbReference>
<dbReference type="GO" id="GO:0050242">
    <property type="term" value="F:pyruvate, phosphate dikinase activity"/>
    <property type="evidence" value="ECO:0007669"/>
    <property type="project" value="UniProtKB-UniRule"/>
</dbReference>
<feature type="domain" description="Pyruvate phosphate dikinase AMP/ATP-binding" evidence="17">
    <location>
        <begin position="318"/>
        <end position="378"/>
    </location>
</feature>
<dbReference type="PROSITE" id="PS00742">
    <property type="entry name" value="PEP_ENZYMES_2"/>
    <property type="match status" value="1"/>
</dbReference>
<dbReference type="Pfam" id="PF02896">
    <property type="entry name" value="PEP-utilizers_C"/>
    <property type="match status" value="1"/>
</dbReference>
<dbReference type="Gene3D" id="1.10.189.10">
    <property type="entry name" value="Pyruvate Phosphate Dikinase, domain 2"/>
    <property type="match status" value="1"/>
</dbReference>
<evidence type="ECO:0000256" key="8">
    <source>
        <dbReference type="ARBA" id="ARBA00022741"/>
    </source>
</evidence>
<feature type="domain" description="PEP-utilising enzyme mobile" evidence="16">
    <location>
        <begin position="443"/>
        <end position="524"/>
    </location>
</feature>
<dbReference type="SUPFAM" id="SSF52009">
    <property type="entry name" value="Phosphohistidine domain"/>
    <property type="match status" value="1"/>
</dbReference>
<dbReference type="OrthoDB" id="9765468at2"/>
<dbReference type="KEGG" id="amuc:Pan181_48580"/>
<dbReference type="Pfam" id="PF01326">
    <property type="entry name" value="PPDK_N"/>
    <property type="match status" value="3"/>
</dbReference>
<dbReference type="InterPro" id="IPR008279">
    <property type="entry name" value="PEP-util_enz_mobile_dom"/>
</dbReference>
<evidence type="ECO:0000256" key="6">
    <source>
        <dbReference type="ARBA" id="ARBA00022679"/>
    </source>
</evidence>
<dbReference type="AlphaFoldDB" id="A0A518AV63"/>
<evidence type="ECO:0000259" key="18">
    <source>
        <dbReference type="Pfam" id="PF02896"/>
    </source>
</evidence>
<dbReference type="InterPro" id="IPR013815">
    <property type="entry name" value="ATP_grasp_subdomain_1"/>
</dbReference>
<dbReference type="Pfam" id="PF00391">
    <property type="entry name" value="PEP-utilizers"/>
    <property type="match status" value="1"/>
</dbReference>
<evidence type="ECO:0000313" key="20">
    <source>
        <dbReference type="Proteomes" id="UP000315750"/>
    </source>
</evidence>
<dbReference type="GO" id="GO:0016301">
    <property type="term" value="F:kinase activity"/>
    <property type="evidence" value="ECO:0007669"/>
    <property type="project" value="UniProtKB-UniRule"/>
</dbReference>
<dbReference type="InterPro" id="IPR018274">
    <property type="entry name" value="PEP_util_AS"/>
</dbReference>
<evidence type="ECO:0000256" key="13">
    <source>
        <dbReference type="PIRSR" id="PIRSR000853-1"/>
    </source>
</evidence>
<evidence type="ECO:0000259" key="16">
    <source>
        <dbReference type="Pfam" id="PF00391"/>
    </source>
</evidence>
<dbReference type="Gene3D" id="3.20.20.60">
    <property type="entry name" value="Phosphoenolpyruvate-binding domains"/>
    <property type="match status" value="1"/>
</dbReference>
<dbReference type="Gene3D" id="3.50.30.10">
    <property type="entry name" value="Phosphohistidine domain"/>
    <property type="match status" value="1"/>
</dbReference>
<evidence type="ECO:0000256" key="5">
    <source>
        <dbReference type="ARBA" id="ARBA00020138"/>
    </source>
</evidence>
<feature type="binding site" evidence="14">
    <location>
        <position position="789"/>
    </location>
    <ligand>
        <name>substrate</name>
    </ligand>
</feature>
<evidence type="ECO:0000256" key="10">
    <source>
        <dbReference type="ARBA" id="ARBA00022840"/>
    </source>
</evidence>
<dbReference type="GO" id="GO:0005524">
    <property type="term" value="F:ATP binding"/>
    <property type="evidence" value="ECO:0007669"/>
    <property type="project" value="UniProtKB-UniRule"/>
</dbReference>
<feature type="binding site" evidence="15">
    <location>
        <position position="791"/>
    </location>
    <ligand>
        <name>Mg(2+)</name>
        <dbReference type="ChEBI" id="CHEBI:18420"/>
    </ligand>
</feature>
<feature type="domain" description="Pyruvate phosphate dikinase AMP/ATP-binding" evidence="17">
    <location>
        <begin position="31"/>
        <end position="68"/>
    </location>
</feature>
<dbReference type="InterPro" id="IPR015813">
    <property type="entry name" value="Pyrv/PenolPyrv_kinase-like_dom"/>
</dbReference>
<evidence type="ECO:0000256" key="3">
    <source>
        <dbReference type="ARBA" id="ARBA00007837"/>
    </source>
</evidence>
<dbReference type="Gene3D" id="3.30.470.20">
    <property type="entry name" value="ATP-grasp fold, B domain"/>
    <property type="match status" value="1"/>
</dbReference>
<dbReference type="Gene3D" id="3.30.1490.20">
    <property type="entry name" value="ATP-grasp fold, A domain"/>
    <property type="match status" value="1"/>
</dbReference>
<evidence type="ECO:0000256" key="7">
    <source>
        <dbReference type="ARBA" id="ARBA00022723"/>
    </source>
</evidence>
<dbReference type="Gene3D" id="1.20.80.30">
    <property type="match status" value="1"/>
</dbReference>
<evidence type="ECO:0000256" key="9">
    <source>
        <dbReference type="ARBA" id="ARBA00022777"/>
    </source>
</evidence>
<keyword evidence="7 15" id="KW-0479">Metal-binding</keyword>
<dbReference type="PANTHER" id="PTHR22931:SF9">
    <property type="entry name" value="PYRUVATE, PHOSPHATE DIKINASE 1, CHLOROPLASTIC"/>
    <property type="match status" value="1"/>
</dbReference>
<dbReference type="EC" id="2.7.9.1" evidence="4 12"/>
<sequence length="896" mass="97888">MAKKKKSSSSKSKMVYYFGKTRTDGDGSMKQLLGGKGANLAEMTSIGLPVPPGFTITTECCGQYYKEKQKLPTGLMDEVNAAVAILEKENGKKFGDTNNPLLVSVRSGAALSMPGMMNTILNLGLNDESVVGLANDTGNERFAYDAYRRLINMYGDVVMEVHHEYFEEAFSKIKKKYGVDLDTEVPTKGLIELVAEYKKVYKKHTKQEFPQDPIKQLELAIEAVFKSWNSDKAISYRRIEGITGLVGTGVNVQSMVFGNMGEDSGTGVAFTRNPSTGENKFYGEFLVNAQGEDVVAGIRTPQPVAEMPKWKCDADKTIGKKVHAELMAIKTKLEKHYKDVQDIEFTIERGKLYMLQTRTGKRTGAAAVRIACEMVKEKLITEKTAVLRIPPNDLTQLLLPSFDPAAKKKEKPLTIGLPASPGAAFGMLAFTADEAVERAHNGEKVLLVRKETSPEDVDGMHSAAGILTSTGGMTSHAAVVARGWGKCCVAGAGAIEIDEKGRKIKVGGKTYTHKDVLSIDGSTGEVYGGELATVEPKLSGDFETVMKLSDKYRKLGIRTNADSPADSKRARDFGAEGIGLCRTEHMFFEPERIIHMREMILAEEKEAREAALKKLLPYQRKDFEGIFKAMKGLPVTIRLLDPPLHEFLPHDAKSQAEVSKATGITTAKIKNRVAQLHEANPMLGHRGCRLSVTYPEILVMQVTAITEATISCLKKKIDAQPEIMIPLVGTVNELSMLRKIAEETIEDVKAKKKFDGKLPILIGTMIEIPRAALTADEVATEADFFSFGTNDLTQMTFGYSRDDINSFLPDYLGEEILEKDPFQSLDTTGVGQLVSIAVEKGRATNGKLKLGICGEHGGDPASIAFCHKVGLNYVSCSPFRVPIARLAAAQAALKDA</sequence>
<feature type="binding site" evidence="15">
    <location>
        <position position="767"/>
    </location>
    <ligand>
        <name>Mg(2+)</name>
        <dbReference type="ChEBI" id="CHEBI:18420"/>
    </ligand>
</feature>
<keyword evidence="9 19" id="KW-0418">Kinase</keyword>
<name>A0A518AV63_9BACT</name>
<dbReference type="PIRSF" id="PIRSF000853">
    <property type="entry name" value="PPDK"/>
    <property type="match status" value="1"/>
</dbReference>
<comment type="catalytic activity">
    <reaction evidence="12">
        <text>pyruvate + phosphate + ATP = phosphoenolpyruvate + AMP + diphosphate + H(+)</text>
        <dbReference type="Rhea" id="RHEA:10756"/>
        <dbReference type="ChEBI" id="CHEBI:15361"/>
        <dbReference type="ChEBI" id="CHEBI:15378"/>
        <dbReference type="ChEBI" id="CHEBI:30616"/>
        <dbReference type="ChEBI" id="CHEBI:33019"/>
        <dbReference type="ChEBI" id="CHEBI:43474"/>
        <dbReference type="ChEBI" id="CHEBI:58702"/>
        <dbReference type="ChEBI" id="CHEBI:456215"/>
        <dbReference type="EC" id="2.7.9.1"/>
    </reaction>
</comment>
<dbReference type="NCBIfam" id="TIGR01828">
    <property type="entry name" value="pyru_phos_dikin"/>
    <property type="match status" value="1"/>
</dbReference>
<feature type="binding site" evidence="14">
    <location>
        <position position="767"/>
    </location>
    <ligand>
        <name>substrate</name>
    </ligand>
</feature>
<evidence type="ECO:0000256" key="14">
    <source>
        <dbReference type="PIRSR" id="PIRSR000853-2"/>
    </source>
</evidence>
<feature type="active site" description="Tele-phosphohistidine intermediate" evidence="13">
    <location>
        <position position="476"/>
    </location>
</feature>
<accession>A0A518AV63</accession>
<reference evidence="19 20" key="1">
    <citation type="submission" date="2019-02" db="EMBL/GenBank/DDBJ databases">
        <title>Deep-cultivation of Planctomycetes and their phenomic and genomic characterization uncovers novel biology.</title>
        <authorList>
            <person name="Wiegand S."/>
            <person name="Jogler M."/>
            <person name="Boedeker C."/>
            <person name="Pinto D."/>
            <person name="Vollmers J."/>
            <person name="Rivas-Marin E."/>
            <person name="Kohn T."/>
            <person name="Peeters S.H."/>
            <person name="Heuer A."/>
            <person name="Rast P."/>
            <person name="Oberbeckmann S."/>
            <person name="Bunk B."/>
            <person name="Jeske O."/>
            <person name="Meyerdierks A."/>
            <person name="Storesund J.E."/>
            <person name="Kallscheuer N."/>
            <person name="Luecker S."/>
            <person name="Lage O.M."/>
            <person name="Pohl T."/>
            <person name="Merkel B.J."/>
            <person name="Hornburger P."/>
            <person name="Mueller R.-W."/>
            <person name="Bruemmer F."/>
            <person name="Labrenz M."/>
            <person name="Spormann A.M."/>
            <person name="Op den Camp H."/>
            <person name="Overmann J."/>
            <person name="Amann R."/>
            <person name="Jetten M.S.M."/>
            <person name="Mascher T."/>
            <person name="Medema M.H."/>
            <person name="Devos D.P."/>
            <person name="Kaster A.-K."/>
            <person name="Ovreas L."/>
            <person name="Rohde M."/>
            <person name="Galperin M.Y."/>
            <person name="Jogler C."/>
        </authorList>
    </citation>
    <scope>NUCLEOTIDE SEQUENCE [LARGE SCALE GENOMIC DNA]</scope>
    <source>
        <strain evidence="19 20">Pan181</strain>
    </source>
</reference>
<dbReference type="SUPFAM" id="SSF51621">
    <property type="entry name" value="Phosphoenolpyruvate/pyruvate domain"/>
    <property type="match status" value="1"/>
</dbReference>
<dbReference type="InterPro" id="IPR023151">
    <property type="entry name" value="PEP_util_CS"/>
</dbReference>
<evidence type="ECO:0000256" key="11">
    <source>
        <dbReference type="ARBA" id="ARBA00022842"/>
    </source>
</evidence>
<dbReference type="InterPro" id="IPR010121">
    <property type="entry name" value="Pyruvate_phosphate_dikinase"/>
</dbReference>
<proteinExistence type="inferred from homology"/>
<evidence type="ECO:0000259" key="17">
    <source>
        <dbReference type="Pfam" id="PF01326"/>
    </source>
</evidence>
<protein>
    <recommendedName>
        <fullName evidence="5 12">Pyruvate, phosphate dikinase</fullName>
        <ecNumber evidence="4 12">2.7.9.1</ecNumber>
    </recommendedName>
</protein>
<feature type="domain" description="Pyruvate phosphate dikinase AMP/ATP-binding" evidence="17">
    <location>
        <begin position="70"/>
        <end position="304"/>
    </location>
</feature>
<evidence type="ECO:0000256" key="12">
    <source>
        <dbReference type="PIRNR" id="PIRNR000853"/>
    </source>
</evidence>
<evidence type="ECO:0000256" key="4">
    <source>
        <dbReference type="ARBA" id="ARBA00011994"/>
    </source>
</evidence>
<dbReference type="InterPro" id="IPR040442">
    <property type="entry name" value="Pyrv_kinase-like_dom_sf"/>
</dbReference>
<keyword evidence="6 19" id="KW-0808">Transferase</keyword>
<evidence type="ECO:0000256" key="15">
    <source>
        <dbReference type="PIRSR" id="PIRSR000853-3"/>
    </source>
</evidence>